<organism evidence="2 3">
    <name type="scientific">Datura stramonium</name>
    <name type="common">Jimsonweed</name>
    <name type="synonym">Common thornapple</name>
    <dbReference type="NCBI Taxonomy" id="4076"/>
    <lineage>
        <taxon>Eukaryota</taxon>
        <taxon>Viridiplantae</taxon>
        <taxon>Streptophyta</taxon>
        <taxon>Embryophyta</taxon>
        <taxon>Tracheophyta</taxon>
        <taxon>Spermatophyta</taxon>
        <taxon>Magnoliopsida</taxon>
        <taxon>eudicotyledons</taxon>
        <taxon>Gunneridae</taxon>
        <taxon>Pentapetalae</taxon>
        <taxon>asterids</taxon>
        <taxon>lamiids</taxon>
        <taxon>Solanales</taxon>
        <taxon>Solanaceae</taxon>
        <taxon>Solanoideae</taxon>
        <taxon>Datureae</taxon>
        <taxon>Datura</taxon>
    </lineage>
</organism>
<sequence length="175" mass="19529">MARRGELLLPSSIVGFNFTFHLPTVPSLLRDSKARKAATSPSSSRLRLLQTSRPGCILGDEVDGVPGIQHVVPGFGRKTALKLLKKHGTLENLLSAAAVRSVGRQYAQDALIKYADYLRRNYEVLSLKRDVSIHIEEQWLNERDVRNDSPVLSNFITLLKDSRNLNSQNRSHSIG</sequence>
<protein>
    <recommendedName>
        <fullName evidence="1">5'-3' exonuclease domain-containing protein</fullName>
    </recommendedName>
</protein>
<evidence type="ECO:0000259" key="1">
    <source>
        <dbReference type="Pfam" id="PF01367"/>
    </source>
</evidence>
<reference evidence="2 3" key="1">
    <citation type="journal article" date="2021" name="BMC Genomics">
        <title>Datura genome reveals duplications of psychoactive alkaloid biosynthetic genes and high mutation rate following tissue culture.</title>
        <authorList>
            <person name="Rajewski A."/>
            <person name="Carter-House D."/>
            <person name="Stajich J."/>
            <person name="Litt A."/>
        </authorList>
    </citation>
    <scope>NUCLEOTIDE SEQUENCE [LARGE SCALE GENOMIC DNA]</scope>
    <source>
        <strain evidence="2">AR-01</strain>
    </source>
</reference>
<proteinExistence type="predicted"/>
<dbReference type="SUPFAM" id="SSF47807">
    <property type="entry name" value="5' to 3' exonuclease, C-terminal subdomain"/>
    <property type="match status" value="1"/>
</dbReference>
<dbReference type="CDD" id="cd09898">
    <property type="entry name" value="H3TH_53EXO"/>
    <property type="match status" value="1"/>
</dbReference>
<accession>A0ABS8TL47</accession>
<keyword evidence="3" id="KW-1185">Reference proteome</keyword>
<gene>
    <name evidence="2" type="ORF">HAX54_013295</name>
</gene>
<dbReference type="Pfam" id="PF01367">
    <property type="entry name" value="5_3_exonuc"/>
    <property type="match status" value="1"/>
</dbReference>
<dbReference type="PANTHER" id="PTHR42646">
    <property type="entry name" value="FLAP ENDONUCLEASE XNI"/>
    <property type="match status" value="1"/>
</dbReference>
<name>A0ABS8TL47_DATST</name>
<feature type="domain" description="5'-3' exonuclease" evidence="1">
    <location>
        <begin position="57"/>
        <end position="141"/>
    </location>
</feature>
<dbReference type="InterPro" id="IPR036279">
    <property type="entry name" value="5-3_exonuclease_C_sf"/>
</dbReference>
<evidence type="ECO:0000313" key="3">
    <source>
        <dbReference type="Proteomes" id="UP000823775"/>
    </source>
</evidence>
<evidence type="ECO:0000313" key="2">
    <source>
        <dbReference type="EMBL" id="MCD7472265.1"/>
    </source>
</evidence>
<dbReference type="PANTHER" id="PTHR42646:SF4">
    <property type="entry name" value="5'-3' EXONUCLEASE FAMILY PROTEIN"/>
    <property type="match status" value="1"/>
</dbReference>
<dbReference type="Gene3D" id="1.10.150.20">
    <property type="entry name" value="5' to 3' exonuclease, C-terminal subdomain"/>
    <property type="match status" value="1"/>
</dbReference>
<comment type="caution">
    <text evidence="2">The sequence shown here is derived from an EMBL/GenBank/DDBJ whole genome shotgun (WGS) entry which is preliminary data.</text>
</comment>
<dbReference type="InterPro" id="IPR020045">
    <property type="entry name" value="DNA_polI_H3TH"/>
</dbReference>
<dbReference type="EMBL" id="JACEIK010001797">
    <property type="protein sequence ID" value="MCD7472265.1"/>
    <property type="molecule type" value="Genomic_DNA"/>
</dbReference>
<dbReference type="Proteomes" id="UP000823775">
    <property type="component" value="Unassembled WGS sequence"/>
</dbReference>
<dbReference type="InterPro" id="IPR038969">
    <property type="entry name" value="FEN"/>
</dbReference>